<dbReference type="EMBL" id="RPFW01000007">
    <property type="protein sequence ID" value="TVZ01205.1"/>
    <property type="molecule type" value="Genomic_DNA"/>
</dbReference>
<keyword evidence="2" id="KW-1185">Reference proteome</keyword>
<dbReference type="Proteomes" id="UP000460272">
    <property type="component" value="Unassembled WGS sequence"/>
</dbReference>
<dbReference type="RefSeq" id="WP_145859582.1">
    <property type="nucleotide sequence ID" value="NZ_RPFW01000007.1"/>
</dbReference>
<name>A0A6P2BSS8_9ACTN</name>
<organism evidence="1 2">
    <name type="scientific">Trebonia kvetii</name>
    <dbReference type="NCBI Taxonomy" id="2480626"/>
    <lineage>
        <taxon>Bacteria</taxon>
        <taxon>Bacillati</taxon>
        <taxon>Actinomycetota</taxon>
        <taxon>Actinomycetes</taxon>
        <taxon>Streptosporangiales</taxon>
        <taxon>Treboniaceae</taxon>
        <taxon>Trebonia</taxon>
    </lineage>
</organism>
<proteinExistence type="predicted"/>
<dbReference type="OrthoDB" id="4326943at2"/>
<reference evidence="1 2" key="1">
    <citation type="submission" date="2018-11" db="EMBL/GenBank/DDBJ databases">
        <title>Trebonia kvetii gen.nov., sp.nov., a novel acidophilic actinobacterium, and proposal of the new actinobacterial family Treboniaceae fam. nov.</title>
        <authorList>
            <person name="Rapoport D."/>
            <person name="Sagova-Mareckova M."/>
            <person name="Sedlacek I."/>
            <person name="Provaznik J."/>
            <person name="Kralova S."/>
            <person name="Pavlinic D."/>
            <person name="Benes V."/>
            <person name="Kopecky J."/>
        </authorList>
    </citation>
    <scope>NUCLEOTIDE SEQUENCE [LARGE SCALE GENOMIC DNA]</scope>
    <source>
        <strain evidence="1 2">15Tr583</strain>
    </source>
</reference>
<comment type="caution">
    <text evidence="1">The sequence shown here is derived from an EMBL/GenBank/DDBJ whole genome shotgun (WGS) entry which is preliminary data.</text>
</comment>
<dbReference type="AlphaFoldDB" id="A0A6P2BSS8"/>
<gene>
    <name evidence="1" type="ORF">EAS64_33530</name>
</gene>
<evidence type="ECO:0000313" key="2">
    <source>
        <dbReference type="Proteomes" id="UP000460272"/>
    </source>
</evidence>
<protein>
    <submittedName>
        <fullName evidence="1">Uncharacterized protein</fullName>
    </submittedName>
</protein>
<evidence type="ECO:0000313" key="1">
    <source>
        <dbReference type="EMBL" id="TVZ01205.1"/>
    </source>
</evidence>
<accession>A0A6P2BSS8</accession>
<sequence>MYAGRDPLAGRELRFRKSRKTEVEAQIELGKLLALAQAGRQRDSDVTVAEQLDEYVPVAGWDVSTMETNLGNIRRTIKPALGIKEVRKVRGPLLDHREAERAAAAAAAAARRAAEAARTGGTGAPNID</sequence>